<comment type="subcellular location">
    <subcellularLocation>
        <location evidence="3">Mitochondrion</location>
    </subcellularLocation>
</comment>
<dbReference type="InterPro" id="IPR004636">
    <property type="entry name" value="AcOrn/SuccOrn_fam"/>
</dbReference>
<dbReference type="PANTHER" id="PTHR11986:SF79">
    <property type="entry name" value="ACETYLORNITHINE AMINOTRANSFERASE, MITOCHONDRIAL"/>
    <property type="match status" value="1"/>
</dbReference>
<evidence type="ECO:0000313" key="11">
    <source>
        <dbReference type="EMBL" id="KAG0575917.1"/>
    </source>
</evidence>
<comment type="catalytic activity">
    <reaction evidence="1">
        <text>glyoxylate + L-alanine = glycine + pyruvate</text>
        <dbReference type="Rhea" id="RHEA:24248"/>
        <dbReference type="ChEBI" id="CHEBI:15361"/>
        <dbReference type="ChEBI" id="CHEBI:36655"/>
        <dbReference type="ChEBI" id="CHEBI:57305"/>
        <dbReference type="ChEBI" id="CHEBI:57972"/>
        <dbReference type="EC" id="2.6.1.44"/>
    </reaction>
</comment>
<dbReference type="GO" id="GO:0005739">
    <property type="term" value="C:mitochondrion"/>
    <property type="evidence" value="ECO:0007669"/>
    <property type="project" value="UniProtKB-SubCell"/>
</dbReference>
<organism evidence="11 12">
    <name type="scientific">Ceratodon purpureus</name>
    <name type="common">Fire moss</name>
    <name type="synonym">Dicranum purpureum</name>
    <dbReference type="NCBI Taxonomy" id="3225"/>
    <lineage>
        <taxon>Eukaryota</taxon>
        <taxon>Viridiplantae</taxon>
        <taxon>Streptophyta</taxon>
        <taxon>Embryophyta</taxon>
        <taxon>Bryophyta</taxon>
        <taxon>Bryophytina</taxon>
        <taxon>Bryopsida</taxon>
        <taxon>Dicranidae</taxon>
        <taxon>Pseudoditrichales</taxon>
        <taxon>Ditrichaceae</taxon>
        <taxon>Ceratodon</taxon>
    </lineage>
</organism>
<dbReference type="InterPro" id="IPR050103">
    <property type="entry name" value="Class-III_PLP-dep_AT"/>
</dbReference>
<comment type="cofactor">
    <cofactor evidence="2">
        <name>pyridoxal 5'-phosphate</name>
        <dbReference type="ChEBI" id="CHEBI:597326"/>
    </cofactor>
</comment>
<comment type="caution">
    <text evidence="11">The sequence shown here is derived from an EMBL/GenBank/DDBJ whole genome shotgun (WGS) entry which is preliminary data.</text>
</comment>
<evidence type="ECO:0000256" key="10">
    <source>
        <dbReference type="RuleBase" id="RU003560"/>
    </source>
</evidence>
<evidence type="ECO:0000256" key="2">
    <source>
        <dbReference type="ARBA" id="ARBA00001933"/>
    </source>
</evidence>
<comment type="similarity">
    <text evidence="5 10">Belongs to the class-III pyridoxal-phosphate-dependent aminotransferase family.</text>
</comment>
<reference evidence="11" key="1">
    <citation type="submission" date="2020-06" db="EMBL/GenBank/DDBJ databases">
        <title>WGS assembly of Ceratodon purpureus strain R40.</title>
        <authorList>
            <person name="Carey S.B."/>
            <person name="Jenkins J."/>
            <person name="Shu S."/>
            <person name="Lovell J.T."/>
            <person name="Sreedasyam A."/>
            <person name="Maumus F."/>
            <person name="Tiley G.P."/>
            <person name="Fernandez-Pozo N."/>
            <person name="Barry K."/>
            <person name="Chen C."/>
            <person name="Wang M."/>
            <person name="Lipzen A."/>
            <person name="Daum C."/>
            <person name="Saski C.A."/>
            <person name="Payton A.C."/>
            <person name="Mcbreen J.C."/>
            <person name="Conrad R.E."/>
            <person name="Kollar L.M."/>
            <person name="Olsson S."/>
            <person name="Huttunen S."/>
            <person name="Landis J.B."/>
            <person name="Wickett N.J."/>
            <person name="Johnson M.G."/>
            <person name="Rensing S.A."/>
            <person name="Grimwood J."/>
            <person name="Schmutz J."/>
            <person name="Mcdaniel S.F."/>
        </authorList>
    </citation>
    <scope>NUCLEOTIDE SEQUENCE</scope>
    <source>
        <strain evidence="11">R40</strain>
    </source>
</reference>
<keyword evidence="7" id="KW-0028">Amino-acid biosynthesis</keyword>
<dbReference type="Gene3D" id="3.90.1150.10">
    <property type="entry name" value="Aspartate Aminotransferase, domain 1"/>
    <property type="match status" value="1"/>
</dbReference>
<dbReference type="EMBL" id="CM026425">
    <property type="protein sequence ID" value="KAG0575917.1"/>
    <property type="molecule type" value="Genomic_DNA"/>
</dbReference>
<dbReference type="GO" id="GO:0042802">
    <property type="term" value="F:identical protein binding"/>
    <property type="evidence" value="ECO:0007669"/>
    <property type="project" value="TreeGrafter"/>
</dbReference>
<dbReference type="CDD" id="cd00610">
    <property type="entry name" value="OAT_like"/>
    <property type="match status" value="1"/>
</dbReference>
<keyword evidence="9 10" id="KW-0663">Pyridoxal phosphate</keyword>
<evidence type="ECO:0000256" key="3">
    <source>
        <dbReference type="ARBA" id="ARBA00004173"/>
    </source>
</evidence>
<evidence type="ECO:0000256" key="8">
    <source>
        <dbReference type="ARBA" id="ARBA00022679"/>
    </source>
</evidence>
<evidence type="ECO:0000313" key="12">
    <source>
        <dbReference type="Proteomes" id="UP000822688"/>
    </source>
</evidence>
<dbReference type="GO" id="GO:0008453">
    <property type="term" value="F:alanine-glyoxylate transaminase activity"/>
    <property type="evidence" value="ECO:0007669"/>
    <property type="project" value="UniProtKB-EC"/>
</dbReference>
<gene>
    <name evidence="11" type="ORF">KC19_5G039900</name>
</gene>
<dbReference type="GO" id="GO:0006526">
    <property type="term" value="P:L-arginine biosynthetic process"/>
    <property type="evidence" value="ECO:0007669"/>
    <property type="project" value="UniProtKB-ARBA"/>
</dbReference>
<name>A0A8T0HYR8_CERPU</name>
<keyword evidence="12" id="KW-1185">Reference proteome</keyword>
<dbReference type="InterPro" id="IPR005814">
    <property type="entry name" value="Aminotrans_3"/>
</dbReference>
<comment type="pathway">
    <text evidence="4">Amino-acid biosynthesis; L-arginine biosynthesis; N(2)-acetyl-L-ornithine from L-glutamate: step 4/4.</text>
</comment>
<sequence length="532" mass="56889">MESLVTVAGNRICDVVSVAQCSGRNARGARHLSSCSQNQGGWSSTQLFAYTRLFDRKCDKVRSSKVFAISQRESSPAQVLADNERLREIQLVAEAAAAALAIADAEDRLELEKQANLRHGNDKQAIIDAEARLFVQTYARNPVVFKRGVGCKLYDTEGKEYLDLTAGIAVNSLGHGDPTWLRAINEQAANLAHVSNLYHTVPQVKLAERLVNCSFADRVFFANSGTEANEAAIKFARKYQTEMTSRKGDTRWFKFGELRSASELVSFSSGFHGRTLGALALTSKAQYRTPFEPLIPGVHLVEFGDLEATAKVVRRGRTAAVFVEPTQGEGGVHTATAEFLRGLRRLCDEAGALLVFDEVQCGLGRTGLLWAHQAYGVIPDIMTLAKPLAGGLPIGAVLVTEAVASTIAAGDHGSTFAGGPLVCQAALAVLDRIQAPGFLEHVAAKGGMLRSRLREKIGSHPHVKEIRGVGLLVGVELDVPAAPLVEAALKAGLLILTAGNGNVVRLAPPLTISEAELNQAVDILAGCMHSLS</sequence>
<evidence type="ECO:0000256" key="9">
    <source>
        <dbReference type="ARBA" id="ARBA00022898"/>
    </source>
</evidence>
<evidence type="ECO:0000256" key="7">
    <source>
        <dbReference type="ARBA" id="ARBA00022605"/>
    </source>
</evidence>
<dbReference type="SUPFAM" id="SSF53383">
    <property type="entry name" value="PLP-dependent transferases"/>
    <property type="match status" value="1"/>
</dbReference>
<dbReference type="GO" id="GO:0009570">
    <property type="term" value="C:chloroplast stroma"/>
    <property type="evidence" value="ECO:0007669"/>
    <property type="project" value="TreeGrafter"/>
</dbReference>
<evidence type="ECO:0000256" key="4">
    <source>
        <dbReference type="ARBA" id="ARBA00005024"/>
    </source>
</evidence>
<dbReference type="PROSITE" id="PS00600">
    <property type="entry name" value="AA_TRANSFER_CLASS_3"/>
    <property type="match status" value="1"/>
</dbReference>
<dbReference type="NCBIfam" id="TIGR00707">
    <property type="entry name" value="argD"/>
    <property type="match status" value="1"/>
</dbReference>
<evidence type="ECO:0008006" key="13">
    <source>
        <dbReference type="Google" id="ProtNLM"/>
    </source>
</evidence>
<evidence type="ECO:0000256" key="1">
    <source>
        <dbReference type="ARBA" id="ARBA00001781"/>
    </source>
</evidence>
<keyword evidence="8" id="KW-0808">Transferase</keyword>
<dbReference type="InterPro" id="IPR015422">
    <property type="entry name" value="PyrdxlP-dep_Trfase_small"/>
</dbReference>
<dbReference type="InterPro" id="IPR049704">
    <property type="entry name" value="Aminotrans_3_PPA_site"/>
</dbReference>
<dbReference type="Pfam" id="PF00202">
    <property type="entry name" value="Aminotran_3"/>
    <property type="match status" value="1"/>
</dbReference>
<dbReference type="FunFam" id="3.40.640.10:FF:000004">
    <property type="entry name" value="Acetylornithine aminotransferase"/>
    <property type="match status" value="1"/>
</dbReference>
<dbReference type="HAMAP" id="MF_01107">
    <property type="entry name" value="ArgD_aminotrans_3"/>
    <property type="match status" value="1"/>
</dbReference>
<accession>A0A8T0HYR8</accession>
<dbReference type="NCBIfam" id="NF002325">
    <property type="entry name" value="PRK01278.1"/>
    <property type="match status" value="1"/>
</dbReference>
<evidence type="ECO:0000256" key="5">
    <source>
        <dbReference type="ARBA" id="ARBA00008954"/>
    </source>
</evidence>
<protein>
    <recommendedName>
        <fullName evidence="13">Acetylornithine transaminase</fullName>
    </recommendedName>
</protein>
<keyword evidence="6" id="KW-0032">Aminotransferase</keyword>
<dbReference type="GO" id="GO:0030170">
    <property type="term" value="F:pyridoxal phosphate binding"/>
    <property type="evidence" value="ECO:0007669"/>
    <property type="project" value="InterPro"/>
</dbReference>
<dbReference type="PANTHER" id="PTHR11986">
    <property type="entry name" value="AMINOTRANSFERASE CLASS III"/>
    <property type="match status" value="1"/>
</dbReference>
<dbReference type="InterPro" id="IPR015424">
    <property type="entry name" value="PyrdxlP-dep_Trfase"/>
</dbReference>
<dbReference type="AlphaFoldDB" id="A0A8T0HYR8"/>
<evidence type="ECO:0000256" key="6">
    <source>
        <dbReference type="ARBA" id="ARBA00022576"/>
    </source>
</evidence>
<dbReference type="Gene3D" id="3.40.640.10">
    <property type="entry name" value="Type I PLP-dependent aspartate aminotransferase-like (Major domain)"/>
    <property type="match status" value="1"/>
</dbReference>
<dbReference type="Proteomes" id="UP000822688">
    <property type="component" value="Chromosome 5"/>
</dbReference>
<dbReference type="InterPro" id="IPR015421">
    <property type="entry name" value="PyrdxlP-dep_Trfase_major"/>
</dbReference>
<proteinExistence type="inferred from homology"/>